<evidence type="ECO:0000313" key="3">
    <source>
        <dbReference type="Proteomes" id="UP000228614"/>
    </source>
</evidence>
<reference evidence="3" key="1">
    <citation type="submission" date="2017-09" db="EMBL/GenBank/DDBJ databases">
        <title>Depth-based differentiation of microbial function through sediment-hosted aquifers and enrichment of novel symbionts in the deep terrestrial subsurface.</title>
        <authorList>
            <person name="Probst A.J."/>
            <person name="Ladd B."/>
            <person name="Jarett J.K."/>
            <person name="Geller-Mcgrath D.E."/>
            <person name="Sieber C.M.K."/>
            <person name="Emerson J.B."/>
            <person name="Anantharaman K."/>
            <person name="Thomas B.C."/>
            <person name="Malmstrom R."/>
            <person name="Stieglmeier M."/>
            <person name="Klingl A."/>
            <person name="Woyke T."/>
            <person name="Ryan C.M."/>
            <person name="Banfield J.F."/>
        </authorList>
    </citation>
    <scope>NUCLEOTIDE SEQUENCE [LARGE SCALE GENOMIC DNA]</scope>
</reference>
<comment type="caution">
    <text evidence="2">The sequence shown here is derived from an EMBL/GenBank/DDBJ whole genome shotgun (WGS) entry which is preliminary data.</text>
</comment>
<sequence>MINKEDMKPGLLVWWSGGRYINRWSCPAIVTAVEDKWFKVRTLDNFKETGQLKMNEVPDSDKSIRSEMRLCTLDEVHNYFKKHKRNFEDAVTEKTRALKDAQKRLVEYEEKIGPFLKTL</sequence>
<accession>A0A2H0V6Q3</accession>
<gene>
    <name evidence="2" type="ORF">COT95_02475</name>
</gene>
<proteinExistence type="predicted"/>
<dbReference type="EMBL" id="PFAN01000123">
    <property type="protein sequence ID" value="PIR94748.1"/>
    <property type="molecule type" value="Genomic_DNA"/>
</dbReference>
<evidence type="ECO:0000313" key="2">
    <source>
        <dbReference type="EMBL" id="PIR94748.1"/>
    </source>
</evidence>
<name>A0A2H0V6Q3_9BACT</name>
<keyword evidence="1" id="KW-0175">Coiled coil</keyword>
<protein>
    <submittedName>
        <fullName evidence="2">Uncharacterized protein</fullName>
    </submittedName>
</protein>
<feature type="coiled-coil region" evidence="1">
    <location>
        <begin position="84"/>
        <end position="111"/>
    </location>
</feature>
<dbReference type="AlphaFoldDB" id="A0A2H0V6Q3"/>
<evidence type="ECO:0000256" key="1">
    <source>
        <dbReference type="SAM" id="Coils"/>
    </source>
</evidence>
<dbReference type="Proteomes" id="UP000228614">
    <property type="component" value="Unassembled WGS sequence"/>
</dbReference>
<organism evidence="2 3">
    <name type="scientific">Candidatus Falkowbacteria bacterium CG10_big_fil_rev_8_21_14_0_10_37_6</name>
    <dbReference type="NCBI Taxonomy" id="1974563"/>
    <lineage>
        <taxon>Bacteria</taxon>
        <taxon>Candidatus Falkowiibacteriota</taxon>
    </lineage>
</organism>